<sequence>MDIDRVISYLKGKKDVEYNNNPPNYIIVNLNPNKLIRQNINYDATYGHNLQMNVDLILGFFEELERFHIYPHKCNITNLHIAKDKIMNEIPQAYNKPLIDNQTQYKGRIVAYEENNGTTPRVRVCNKSKSMKRGSWLIKFYDKAVEIQEHLKITEINPLEPLSKEDIKLLGRGYSKYTGRINLTKINLMRCEVELKNDSLLLLPHIGTRLTAMDIITMIKGEVLYNELNKVFEEILNKGVFPIKKEPTKTSLLDDFLVSGSMSRFDRLF</sequence>
<reference evidence="1" key="1">
    <citation type="submission" date="2020-10" db="EMBL/GenBank/DDBJ databases">
        <authorList>
            <person name="Gilroy R."/>
        </authorList>
    </citation>
    <scope>NUCLEOTIDE SEQUENCE</scope>
    <source>
        <strain evidence="1">CHK152-2871</strain>
    </source>
</reference>
<protein>
    <submittedName>
        <fullName evidence="1">Uncharacterized protein</fullName>
    </submittedName>
</protein>
<dbReference type="AlphaFoldDB" id="A0A9D1JY41"/>
<organism evidence="1 2">
    <name type="scientific">Candidatus Galligastranaerophilus intestinavium</name>
    <dbReference type="NCBI Taxonomy" id="2840836"/>
    <lineage>
        <taxon>Bacteria</taxon>
        <taxon>Candidatus Galligastranaerophilus</taxon>
    </lineage>
</organism>
<reference evidence="1" key="2">
    <citation type="journal article" date="2021" name="PeerJ">
        <title>Extensive microbial diversity within the chicken gut microbiome revealed by metagenomics and culture.</title>
        <authorList>
            <person name="Gilroy R."/>
            <person name="Ravi A."/>
            <person name="Getino M."/>
            <person name="Pursley I."/>
            <person name="Horton D.L."/>
            <person name="Alikhan N.F."/>
            <person name="Baker D."/>
            <person name="Gharbi K."/>
            <person name="Hall N."/>
            <person name="Watson M."/>
            <person name="Adriaenssens E.M."/>
            <person name="Foster-Nyarko E."/>
            <person name="Jarju S."/>
            <person name="Secka A."/>
            <person name="Antonio M."/>
            <person name="Oren A."/>
            <person name="Chaudhuri R.R."/>
            <person name="La Ragione R."/>
            <person name="Hildebrand F."/>
            <person name="Pallen M.J."/>
        </authorList>
    </citation>
    <scope>NUCLEOTIDE SEQUENCE</scope>
    <source>
        <strain evidence="1">CHK152-2871</strain>
    </source>
</reference>
<comment type="caution">
    <text evidence="1">The sequence shown here is derived from an EMBL/GenBank/DDBJ whole genome shotgun (WGS) entry which is preliminary data.</text>
</comment>
<evidence type="ECO:0000313" key="2">
    <source>
        <dbReference type="Proteomes" id="UP000886865"/>
    </source>
</evidence>
<dbReference type="EMBL" id="DVJQ01000011">
    <property type="protein sequence ID" value="HIS73643.1"/>
    <property type="molecule type" value="Genomic_DNA"/>
</dbReference>
<evidence type="ECO:0000313" key="1">
    <source>
        <dbReference type="EMBL" id="HIS73643.1"/>
    </source>
</evidence>
<proteinExistence type="predicted"/>
<gene>
    <name evidence="1" type="ORF">IAA86_01320</name>
</gene>
<name>A0A9D1JY41_9BACT</name>
<dbReference type="Proteomes" id="UP000886865">
    <property type="component" value="Unassembled WGS sequence"/>
</dbReference>
<accession>A0A9D1JY41</accession>